<dbReference type="OrthoDB" id="3197274at2"/>
<protein>
    <submittedName>
        <fullName evidence="2">Uncharacterized protein</fullName>
    </submittedName>
</protein>
<gene>
    <name evidence="2" type="ORF">C2L65_41825</name>
</gene>
<feature type="transmembrane region" description="Helical" evidence="1">
    <location>
        <begin position="254"/>
        <end position="274"/>
    </location>
</feature>
<accession>A0A2I8F360</accession>
<reference evidence="2 3" key="1">
    <citation type="submission" date="2018-01" db="EMBL/GenBank/DDBJ databases">
        <title>Species boundaries and ecological features among Paraburkholderia terrae DSMZ17804T, P. hospita DSMZ17164T and P. caribensis DSMZ13236T.</title>
        <authorList>
            <person name="Pratama A.A."/>
        </authorList>
    </citation>
    <scope>NUCLEOTIDE SEQUENCE [LARGE SCALE GENOMIC DNA]</scope>
    <source>
        <strain evidence="2 3">DSM 17804</strain>
    </source>
</reference>
<dbReference type="AlphaFoldDB" id="A0A2I8F360"/>
<feature type="transmembrane region" description="Helical" evidence="1">
    <location>
        <begin position="227"/>
        <end position="247"/>
    </location>
</feature>
<dbReference type="Proteomes" id="UP000243502">
    <property type="component" value="Chromosome 4"/>
</dbReference>
<evidence type="ECO:0000256" key="1">
    <source>
        <dbReference type="SAM" id="Phobius"/>
    </source>
</evidence>
<feature type="transmembrane region" description="Helical" evidence="1">
    <location>
        <begin position="41"/>
        <end position="65"/>
    </location>
</feature>
<proteinExistence type="predicted"/>
<dbReference type="EMBL" id="CP026114">
    <property type="protein sequence ID" value="AUT66285.1"/>
    <property type="molecule type" value="Genomic_DNA"/>
</dbReference>
<feature type="transmembrane region" description="Helical" evidence="1">
    <location>
        <begin position="194"/>
        <end position="215"/>
    </location>
</feature>
<name>A0A2I8F360_9BURK</name>
<evidence type="ECO:0000313" key="3">
    <source>
        <dbReference type="Proteomes" id="UP000243502"/>
    </source>
</evidence>
<feature type="transmembrane region" description="Helical" evidence="1">
    <location>
        <begin position="130"/>
        <end position="150"/>
    </location>
</feature>
<dbReference type="KEGG" id="pter:C2L65_41825"/>
<keyword evidence="1" id="KW-1133">Transmembrane helix</keyword>
<dbReference type="RefSeq" id="WP_042309129.1">
    <property type="nucleotide sequence ID" value="NZ_CP026114.1"/>
</dbReference>
<feature type="transmembrane region" description="Helical" evidence="1">
    <location>
        <begin position="162"/>
        <end position="182"/>
    </location>
</feature>
<feature type="transmembrane region" description="Helical" evidence="1">
    <location>
        <begin position="85"/>
        <end position="109"/>
    </location>
</feature>
<sequence length="363" mass="39065">MPILTQSIRASSRKFIIFEMQNTINDYTAERIGRWLRETGILKLSAGIVPAASAFGLICLTIYYGSLNFTPDISFAQGALVAVQAGVMGAALLGSLWISFSMPALIYQFMGLRPGDLVPRHRKVATKHLVSRYFWTQLAAIALISMFVYFPHREQFENAVYWGVATNVFIWASLHVAFSPLIWGVDGLEKRSTFIASVFTVGFAAVISLLTLLVVRSGSPSAHSDARFLMTVSVVMALGCAQVAIGAGDLALRVGFGVVVLLEVAFLLGAPGLYPRYVANAIGIAEKAPVRVIVDTTACRTIHAAAEHLLLNCDSGETAIENVEVLNSLGSRWVVRVPAGSGPTIILPGKDLVIVRPQSSDAV</sequence>
<evidence type="ECO:0000313" key="2">
    <source>
        <dbReference type="EMBL" id="AUT66285.1"/>
    </source>
</evidence>
<keyword evidence="1" id="KW-0472">Membrane</keyword>
<organism evidence="2 3">
    <name type="scientific">Paraburkholderia terrae</name>
    <dbReference type="NCBI Taxonomy" id="311230"/>
    <lineage>
        <taxon>Bacteria</taxon>
        <taxon>Pseudomonadati</taxon>
        <taxon>Pseudomonadota</taxon>
        <taxon>Betaproteobacteria</taxon>
        <taxon>Burkholderiales</taxon>
        <taxon>Burkholderiaceae</taxon>
        <taxon>Paraburkholderia</taxon>
    </lineage>
</organism>
<keyword evidence="1" id="KW-0812">Transmembrane</keyword>